<organism evidence="1 2">
    <name type="scientific">Ricinus communis</name>
    <name type="common">Castor bean</name>
    <dbReference type="NCBI Taxonomy" id="3988"/>
    <lineage>
        <taxon>Eukaryota</taxon>
        <taxon>Viridiplantae</taxon>
        <taxon>Streptophyta</taxon>
        <taxon>Embryophyta</taxon>
        <taxon>Tracheophyta</taxon>
        <taxon>Spermatophyta</taxon>
        <taxon>Magnoliopsida</taxon>
        <taxon>eudicotyledons</taxon>
        <taxon>Gunneridae</taxon>
        <taxon>Pentapetalae</taxon>
        <taxon>rosids</taxon>
        <taxon>fabids</taxon>
        <taxon>Malpighiales</taxon>
        <taxon>Euphorbiaceae</taxon>
        <taxon>Acalyphoideae</taxon>
        <taxon>Acalypheae</taxon>
        <taxon>Ricinus</taxon>
    </lineage>
</organism>
<accession>B9TMU3</accession>
<evidence type="ECO:0000313" key="1">
    <source>
        <dbReference type="EMBL" id="EEF22821.1"/>
    </source>
</evidence>
<gene>
    <name evidence="1" type="ORF">RCOM_2098770</name>
</gene>
<reference evidence="2" key="1">
    <citation type="journal article" date="2010" name="Nat. Biotechnol.">
        <title>Draft genome sequence of the oilseed species Ricinus communis.</title>
        <authorList>
            <person name="Chan A.P."/>
            <person name="Crabtree J."/>
            <person name="Zhao Q."/>
            <person name="Lorenzi H."/>
            <person name="Orvis J."/>
            <person name="Puiu D."/>
            <person name="Melake-Berhan A."/>
            <person name="Jones K.M."/>
            <person name="Redman J."/>
            <person name="Chen G."/>
            <person name="Cahoon E.B."/>
            <person name="Gedil M."/>
            <person name="Stanke M."/>
            <person name="Haas B.J."/>
            <person name="Wortman J.R."/>
            <person name="Fraser-Liggett C.M."/>
            <person name="Ravel J."/>
            <person name="Rabinowicz P.D."/>
        </authorList>
    </citation>
    <scope>NUCLEOTIDE SEQUENCE [LARGE SCALE GENOMIC DNA]</scope>
    <source>
        <strain evidence="2">cv. Hale</strain>
    </source>
</reference>
<proteinExistence type="predicted"/>
<dbReference type="Proteomes" id="UP000008311">
    <property type="component" value="Unassembled WGS sequence"/>
</dbReference>
<protein>
    <submittedName>
        <fullName evidence="1">Uncharacterized protein</fullName>
    </submittedName>
</protein>
<evidence type="ECO:0000313" key="2">
    <source>
        <dbReference type="Proteomes" id="UP000008311"/>
    </source>
</evidence>
<name>B9TMU3_RICCO</name>
<keyword evidence="2" id="KW-1185">Reference proteome</keyword>
<dbReference type="AlphaFoldDB" id="B9TMU3"/>
<dbReference type="InParanoid" id="B9TMU3"/>
<sequence length="92" mass="10482">MQGKKPGRVDITAIDAQKGGKARLHWFLARFDRLRPYRAEKPPMSSRHCSVRRCVAAAPPLYRRPPLRRRNNSGLYAARAWLQAARAVCVDV</sequence>
<dbReference type="EMBL" id="EQ990196">
    <property type="protein sequence ID" value="EEF22821.1"/>
    <property type="molecule type" value="Genomic_DNA"/>
</dbReference>